<organism evidence="2 3">
    <name type="scientific">Sebaldella termitidis (strain ATCC 33386 / NCTC 11300)</name>
    <dbReference type="NCBI Taxonomy" id="526218"/>
    <lineage>
        <taxon>Bacteria</taxon>
        <taxon>Fusobacteriati</taxon>
        <taxon>Fusobacteriota</taxon>
        <taxon>Fusobacteriia</taxon>
        <taxon>Fusobacteriales</taxon>
        <taxon>Leptotrichiaceae</taxon>
        <taxon>Sebaldella</taxon>
    </lineage>
</organism>
<dbReference type="Gene3D" id="2.40.160.20">
    <property type="match status" value="1"/>
</dbReference>
<dbReference type="HOGENOM" id="CLU_092722_1_0_0"/>
<evidence type="ECO:0000313" key="2">
    <source>
        <dbReference type="EMBL" id="ACZ07960.1"/>
    </source>
</evidence>
<gene>
    <name evidence="2" type="ordered locus">Sterm_1092</name>
</gene>
<evidence type="ECO:0000313" key="3">
    <source>
        <dbReference type="Proteomes" id="UP000000845"/>
    </source>
</evidence>
<dbReference type="RefSeq" id="WP_012860556.1">
    <property type="nucleotide sequence ID" value="NC_013517.1"/>
</dbReference>
<keyword evidence="3" id="KW-1185">Reference proteome</keyword>
<dbReference type="AlphaFoldDB" id="D1AFS5"/>
<feature type="signal peptide" evidence="1">
    <location>
        <begin position="1"/>
        <end position="18"/>
    </location>
</feature>
<keyword evidence="1" id="KW-0732">Signal</keyword>
<evidence type="ECO:0000256" key="1">
    <source>
        <dbReference type="SAM" id="SignalP"/>
    </source>
</evidence>
<sequence>MRKFLLVAGLLASMAVYAEGNKVEVRAGFDFGSTFQHNYYDVSEDAKFSYELGAEYRRELPYNFELGVGLAYQDHGKLKSKSNYRGSYSYTTEGDLYDSIPLYVTGRYNFKNSSEITPYVKVNLGYSINMNDGTMKLKYNDGSETNLDVDAKNGFYYGVGAGVTYKGFVADLSYQANYSDVDFKQNGRTVESSSADFNRVTLGLGYTFGF</sequence>
<reference evidence="2 3" key="2">
    <citation type="journal article" date="2010" name="Stand. Genomic Sci.">
        <title>Complete genome sequence of Sebaldella termitidis type strain (NCTC 11300).</title>
        <authorList>
            <person name="Harmon-Smith M."/>
            <person name="Celia L."/>
            <person name="Chertkov O."/>
            <person name="Lapidus A."/>
            <person name="Copeland A."/>
            <person name="Glavina Del Rio T."/>
            <person name="Nolan M."/>
            <person name="Lucas S."/>
            <person name="Tice H."/>
            <person name="Cheng J.F."/>
            <person name="Han C."/>
            <person name="Detter J.C."/>
            <person name="Bruce D."/>
            <person name="Goodwin L."/>
            <person name="Pitluck S."/>
            <person name="Pati A."/>
            <person name="Liolios K."/>
            <person name="Ivanova N."/>
            <person name="Mavromatis K."/>
            <person name="Mikhailova N."/>
            <person name="Chen A."/>
            <person name="Palaniappan K."/>
            <person name="Land M."/>
            <person name="Hauser L."/>
            <person name="Chang Y.J."/>
            <person name="Jeffries C.D."/>
            <person name="Brettin T."/>
            <person name="Goker M."/>
            <person name="Beck B."/>
            <person name="Bristow J."/>
            <person name="Eisen J.A."/>
            <person name="Markowitz V."/>
            <person name="Hugenholtz P."/>
            <person name="Kyrpides N.C."/>
            <person name="Klenk H.P."/>
            <person name="Chen F."/>
        </authorList>
    </citation>
    <scope>NUCLEOTIDE SEQUENCE [LARGE SCALE GENOMIC DNA]</scope>
    <source>
        <strain evidence="3">ATCC 33386 / NCTC 11300</strain>
    </source>
</reference>
<reference evidence="3" key="1">
    <citation type="submission" date="2009-09" db="EMBL/GenBank/DDBJ databases">
        <title>The complete chromosome of Sebaldella termitidis ATCC 33386.</title>
        <authorList>
            <consortium name="US DOE Joint Genome Institute (JGI-PGF)"/>
            <person name="Lucas S."/>
            <person name="Copeland A."/>
            <person name="Lapidus A."/>
            <person name="Glavina del Rio T."/>
            <person name="Dalin E."/>
            <person name="Tice H."/>
            <person name="Bruce D."/>
            <person name="Goodwin L."/>
            <person name="Pitluck S."/>
            <person name="Kyrpides N."/>
            <person name="Mavromatis K."/>
            <person name="Ivanova N."/>
            <person name="Mikhailova N."/>
            <person name="Sims D."/>
            <person name="Meincke L."/>
            <person name="Brettin T."/>
            <person name="Detter J.C."/>
            <person name="Han C."/>
            <person name="Larimer F."/>
            <person name="Land M."/>
            <person name="Hauser L."/>
            <person name="Markowitz V."/>
            <person name="Cheng J.F."/>
            <person name="Hugenholtz P."/>
            <person name="Woyke T."/>
            <person name="Wu D."/>
            <person name="Eisen J.A."/>
        </authorList>
    </citation>
    <scope>NUCLEOTIDE SEQUENCE [LARGE SCALE GENOMIC DNA]</scope>
    <source>
        <strain evidence="3">ATCC 33386 / NCTC 11300</strain>
    </source>
</reference>
<dbReference type="eggNOG" id="COG3637">
    <property type="taxonomic scope" value="Bacteria"/>
</dbReference>
<dbReference type="InterPro" id="IPR011250">
    <property type="entry name" value="OMP/PagP_B-barrel"/>
</dbReference>
<name>D1AFS5_SEBTE</name>
<dbReference type="EMBL" id="CP001739">
    <property type="protein sequence ID" value="ACZ07960.1"/>
    <property type="molecule type" value="Genomic_DNA"/>
</dbReference>
<feature type="chain" id="PRO_5003020729" evidence="1">
    <location>
        <begin position="19"/>
        <end position="210"/>
    </location>
</feature>
<protein>
    <submittedName>
        <fullName evidence="2">Uncharacterized protein</fullName>
    </submittedName>
</protein>
<proteinExistence type="predicted"/>
<accession>D1AFS5</accession>
<dbReference type="SUPFAM" id="SSF56925">
    <property type="entry name" value="OMPA-like"/>
    <property type="match status" value="1"/>
</dbReference>
<dbReference type="KEGG" id="str:Sterm_1092"/>
<dbReference type="Proteomes" id="UP000000845">
    <property type="component" value="Chromosome"/>
</dbReference>